<sequence>MNIERTRQANPIQATGTQQQPVETKIMNDESAQSGKTDAQQAGTQVKLSQLTQQIKNDGSRDVNTERLAAIKAKMDAGELHLDSDKIASALVRDIFRFS</sequence>
<dbReference type="EMBL" id="FMUI01000012">
    <property type="protein sequence ID" value="SCX57537.1"/>
    <property type="molecule type" value="Genomic_DNA"/>
</dbReference>
<evidence type="ECO:0000256" key="6">
    <source>
        <dbReference type="ARBA" id="ARBA00023163"/>
    </source>
</evidence>
<evidence type="ECO:0000256" key="5">
    <source>
        <dbReference type="ARBA" id="ARBA00023015"/>
    </source>
</evidence>
<keyword evidence="4" id="KW-1005">Bacterial flagellum biogenesis</keyword>
<dbReference type="NCBIfam" id="TIGR03824">
    <property type="entry name" value="FlgM_jcvi"/>
    <property type="match status" value="1"/>
</dbReference>
<feature type="compositionally biased region" description="Polar residues" evidence="9">
    <location>
        <begin position="8"/>
        <end position="22"/>
    </location>
</feature>
<dbReference type="Proteomes" id="UP000183569">
    <property type="component" value="Unassembled WGS sequence"/>
</dbReference>
<evidence type="ECO:0000313" key="11">
    <source>
        <dbReference type="EMBL" id="SCX57537.1"/>
    </source>
</evidence>
<dbReference type="InterPro" id="IPR035890">
    <property type="entry name" value="Anti-sigma-28_factor_FlgM_sf"/>
</dbReference>
<dbReference type="AlphaFoldDB" id="A0A1G4YVQ5"/>
<keyword evidence="6" id="KW-0804">Transcription</keyword>
<dbReference type="GO" id="GO:0044781">
    <property type="term" value="P:bacterial-type flagellum organization"/>
    <property type="evidence" value="ECO:0007669"/>
    <property type="project" value="UniProtKB-KW"/>
</dbReference>
<comment type="caution">
    <text evidence="11">The sequence shown here is derived from an EMBL/GenBank/DDBJ whole genome shotgun (WGS) entry which is preliminary data.</text>
</comment>
<comment type="function">
    <text evidence="7">Responsible for the coupling of flagellin expression to flagellar assembly by preventing expression of the flagellin genes when a component of the middle class of proteins is defective. It negatively regulates flagellar genes by inhibiting the activity of FliA by directly binding to FliA.</text>
</comment>
<accession>A0A1G4YVQ5</accession>
<feature type="domain" description="Anti-sigma-28 factor FlgM C-terminal" evidence="10">
    <location>
        <begin position="46"/>
        <end position="92"/>
    </location>
</feature>
<dbReference type="RefSeq" id="WP_017459376.1">
    <property type="nucleotide sequence ID" value="NZ_FMUI01000012.1"/>
</dbReference>
<evidence type="ECO:0000256" key="1">
    <source>
        <dbReference type="ARBA" id="ARBA00005322"/>
    </source>
</evidence>
<dbReference type="SUPFAM" id="SSF101498">
    <property type="entry name" value="Anti-sigma factor FlgM"/>
    <property type="match status" value="1"/>
</dbReference>
<proteinExistence type="inferred from homology"/>
<name>A0A1G4YVQ5_9ENTR</name>
<evidence type="ECO:0000256" key="2">
    <source>
        <dbReference type="ARBA" id="ARBA00017823"/>
    </source>
</evidence>
<evidence type="ECO:0000313" key="12">
    <source>
        <dbReference type="Proteomes" id="UP000183569"/>
    </source>
</evidence>
<comment type="similarity">
    <text evidence="1">Belongs to the FlgM family.</text>
</comment>
<organism evidence="11 12">
    <name type="scientific">Kosakonia sacchari</name>
    <dbReference type="NCBI Taxonomy" id="1158459"/>
    <lineage>
        <taxon>Bacteria</taxon>
        <taxon>Pseudomonadati</taxon>
        <taxon>Pseudomonadota</taxon>
        <taxon>Gammaproteobacteria</taxon>
        <taxon>Enterobacterales</taxon>
        <taxon>Enterobacteriaceae</taxon>
        <taxon>Kosakonia</taxon>
    </lineage>
</organism>
<dbReference type="InterPro" id="IPR007412">
    <property type="entry name" value="FlgM"/>
</dbReference>
<feature type="compositionally biased region" description="Polar residues" evidence="9">
    <location>
        <begin position="30"/>
        <end position="45"/>
    </location>
</feature>
<protein>
    <recommendedName>
        <fullName evidence="2">Negative regulator of flagellin synthesis</fullName>
    </recommendedName>
    <alternativeName>
        <fullName evidence="8">Anti-sigma-28 factor</fullName>
    </alternativeName>
</protein>
<dbReference type="GO" id="GO:0045892">
    <property type="term" value="P:negative regulation of DNA-templated transcription"/>
    <property type="evidence" value="ECO:0007669"/>
    <property type="project" value="InterPro"/>
</dbReference>
<evidence type="ECO:0000256" key="3">
    <source>
        <dbReference type="ARBA" id="ARBA00022491"/>
    </source>
</evidence>
<evidence type="ECO:0000256" key="4">
    <source>
        <dbReference type="ARBA" id="ARBA00022795"/>
    </source>
</evidence>
<gene>
    <name evidence="11" type="ORF">SAMN02927897_03512</name>
</gene>
<feature type="region of interest" description="Disordered" evidence="9">
    <location>
        <begin position="1"/>
        <end position="45"/>
    </location>
</feature>
<evidence type="ECO:0000256" key="9">
    <source>
        <dbReference type="SAM" id="MobiDB-lite"/>
    </source>
</evidence>
<keyword evidence="3" id="KW-0678">Repressor</keyword>
<evidence type="ECO:0000256" key="7">
    <source>
        <dbReference type="ARBA" id="ARBA00024739"/>
    </source>
</evidence>
<dbReference type="Pfam" id="PF04316">
    <property type="entry name" value="FlgM"/>
    <property type="match status" value="1"/>
</dbReference>
<dbReference type="GeneID" id="23843815"/>
<keyword evidence="5" id="KW-0805">Transcription regulation</keyword>
<evidence type="ECO:0000259" key="10">
    <source>
        <dbReference type="Pfam" id="PF04316"/>
    </source>
</evidence>
<evidence type="ECO:0000256" key="8">
    <source>
        <dbReference type="ARBA" id="ARBA00030117"/>
    </source>
</evidence>
<reference evidence="11 12" key="1">
    <citation type="submission" date="2016-10" db="EMBL/GenBank/DDBJ databases">
        <authorList>
            <person name="Varghese N."/>
            <person name="Submissions S."/>
        </authorList>
    </citation>
    <scope>NUCLEOTIDE SEQUENCE [LARGE SCALE GENOMIC DNA]</scope>
    <source>
        <strain evidence="11 12">CGMCC 1.12102</strain>
    </source>
</reference>
<dbReference type="InterPro" id="IPR031316">
    <property type="entry name" value="FlgM_C"/>
</dbReference>